<evidence type="ECO:0000313" key="2">
    <source>
        <dbReference type="Proteomes" id="UP001598300"/>
    </source>
</evidence>
<evidence type="ECO:0000313" key="1">
    <source>
        <dbReference type="EMBL" id="MFD3961657.1"/>
    </source>
</evidence>
<gene>
    <name evidence="1" type="ORF">ACFWR3_36930</name>
</gene>
<dbReference type="InterPro" id="IPR025361">
    <property type="entry name" value="DUF4265"/>
</dbReference>
<dbReference type="Pfam" id="PF14085">
    <property type="entry name" value="DUF4265"/>
    <property type="match status" value="1"/>
</dbReference>
<comment type="caution">
    <text evidence="1">The sequence shown here is derived from an EMBL/GenBank/DDBJ whole genome shotgun (WGS) entry which is preliminary data.</text>
</comment>
<dbReference type="Proteomes" id="UP001598300">
    <property type="component" value="Unassembled WGS sequence"/>
</dbReference>
<keyword evidence="2" id="KW-1185">Reference proteome</keyword>
<protein>
    <submittedName>
        <fullName evidence="1">DUF4265 domain-containing protein</fullName>
    </submittedName>
</protein>
<accession>A0ABW6EA22</accession>
<dbReference type="RefSeq" id="WP_167372647.1">
    <property type="nucleotide sequence ID" value="NZ_JBHVRE010000027.1"/>
</dbReference>
<organism evidence="1 2">
    <name type="scientific">Streptomyces bacillaris</name>
    <dbReference type="NCBI Taxonomy" id="68179"/>
    <lineage>
        <taxon>Bacteria</taxon>
        <taxon>Bacillati</taxon>
        <taxon>Actinomycetota</taxon>
        <taxon>Actinomycetes</taxon>
        <taxon>Kitasatosporales</taxon>
        <taxon>Streptomycetaceae</taxon>
        <taxon>Streptomyces</taxon>
    </lineage>
</organism>
<name>A0ABW6EA22_9ACTN</name>
<dbReference type="EMBL" id="JBHXPM010000063">
    <property type="protein sequence ID" value="MFD3961657.1"/>
    <property type="molecule type" value="Genomic_DNA"/>
</dbReference>
<sequence>MSSETSSTPSGGESVMADKPERLYKVAFDLPDKTADWARASSERLWTGKTSVQMEVQVRNTPFYVKGIAFGDIVRVRADHERREFVFEEFVSEAGHSTVRVIIKDDDARDMIDAMLRGFECSWEIDTTGYLWAIDVPPHVDYVSMRVALLRVADEGKIGIEEGALARAHRDGIGLPESDR</sequence>
<reference evidence="1 2" key="1">
    <citation type="submission" date="2024-09" db="EMBL/GenBank/DDBJ databases">
        <title>The Natural Products Discovery Center: Release of the First 8490 Sequenced Strains for Exploring Actinobacteria Biosynthetic Diversity.</title>
        <authorList>
            <person name="Kalkreuter E."/>
            <person name="Kautsar S.A."/>
            <person name="Yang D."/>
            <person name="Bader C.D."/>
            <person name="Teijaro C.N."/>
            <person name="Fluegel L."/>
            <person name="Davis C.M."/>
            <person name="Simpson J.R."/>
            <person name="Lauterbach L."/>
            <person name="Steele A.D."/>
            <person name="Gui C."/>
            <person name="Meng S."/>
            <person name="Li G."/>
            <person name="Viehrig K."/>
            <person name="Ye F."/>
            <person name="Su P."/>
            <person name="Kiefer A.F."/>
            <person name="Nichols A."/>
            <person name="Cepeda A.J."/>
            <person name="Yan W."/>
            <person name="Fan B."/>
            <person name="Jiang Y."/>
            <person name="Adhikari A."/>
            <person name="Zheng C.-J."/>
            <person name="Schuster L."/>
            <person name="Cowan T.M."/>
            <person name="Smanski M.J."/>
            <person name="Chevrette M.G."/>
            <person name="De Carvalho L.P.S."/>
            <person name="Shen B."/>
        </authorList>
    </citation>
    <scope>NUCLEOTIDE SEQUENCE [LARGE SCALE GENOMIC DNA]</scope>
    <source>
        <strain evidence="1 2">NPDC058584</strain>
    </source>
</reference>
<proteinExistence type="predicted"/>